<dbReference type="Gene3D" id="1.20.970.10">
    <property type="entry name" value="Transferase, Pyrimidine Nucleoside Phosphorylase, Chain C"/>
    <property type="match status" value="1"/>
</dbReference>
<dbReference type="UniPathway" id="UPA00035">
    <property type="reaction ID" value="UER00041"/>
</dbReference>
<evidence type="ECO:0000256" key="8">
    <source>
        <dbReference type="ARBA" id="ARBA00061188"/>
    </source>
</evidence>
<dbReference type="EC" id="2.4.2.18" evidence="9"/>
<evidence type="ECO:0000313" key="13">
    <source>
        <dbReference type="Proteomes" id="UP000319931"/>
    </source>
</evidence>
<dbReference type="AlphaFoldDB" id="A0A502FIP0"/>
<feature type="binding site" evidence="9">
    <location>
        <position position="86"/>
    </location>
    <ligand>
        <name>5-phospho-alpha-D-ribose 1-diphosphate</name>
        <dbReference type="ChEBI" id="CHEBI:58017"/>
    </ligand>
</feature>
<evidence type="ECO:0000256" key="2">
    <source>
        <dbReference type="ARBA" id="ARBA00022605"/>
    </source>
</evidence>
<proteinExistence type="inferred from homology"/>
<feature type="binding site" evidence="9">
    <location>
        <position position="78"/>
    </location>
    <ligand>
        <name>5-phospho-alpha-D-ribose 1-diphosphate</name>
        <dbReference type="ChEBI" id="CHEBI:58017"/>
    </ligand>
</feature>
<dbReference type="GO" id="GO:0004048">
    <property type="term" value="F:anthranilate phosphoribosyltransferase activity"/>
    <property type="evidence" value="ECO:0007669"/>
    <property type="project" value="UniProtKB-UniRule"/>
</dbReference>
<feature type="binding site" evidence="9">
    <location>
        <position position="224"/>
    </location>
    <ligand>
        <name>Mg(2+)</name>
        <dbReference type="ChEBI" id="CHEBI:18420"/>
        <label>1</label>
    </ligand>
</feature>
<dbReference type="Pfam" id="PF00591">
    <property type="entry name" value="Glycos_transf_3"/>
    <property type="match status" value="1"/>
</dbReference>
<dbReference type="InterPro" id="IPR035902">
    <property type="entry name" value="Nuc_phospho_transferase"/>
</dbReference>
<feature type="binding site" evidence="9">
    <location>
        <position position="78"/>
    </location>
    <ligand>
        <name>anthranilate</name>
        <dbReference type="ChEBI" id="CHEBI:16567"/>
        <label>1</label>
    </ligand>
</feature>
<evidence type="ECO:0000256" key="9">
    <source>
        <dbReference type="HAMAP-Rule" id="MF_00211"/>
    </source>
</evidence>
<gene>
    <name evidence="9 12" type="primary">trpD</name>
    <name evidence="12" type="ORF">EAH76_19370</name>
</gene>
<keyword evidence="5 9" id="KW-0822">Tryptophan biosynthesis</keyword>
<dbReference type="FunFam" id="3.40.1030.10:FF:000002">
    <property type="entry name" value="Anthranilate phosphoribosyltransferase"/>
    <property type="match status" value="1"/>
</dbReference>
<dbReference type="GO" id="GO:0000162">
    <property type="term" value="P:L-tryptophan biosynthetic process"/>
    <property type="evidence" value="ECO:0007669"/>
    <property type="project" value="UniProtKB-UniRule"/>
</dbReference>
<dbReference type="HAMAP" id="MF_00211">
    <property type="entry name" value="TrpD"/>
    <property type="match status" value="1"/>
</dbReference>
<evidence type="ECO:0000256" key="5">
    <source>
        <dbReference type="ARBA" id="ARBA00022822"/>
    </source>
</evidence>
<comment type="caution">
    <text evidence="12">The sequence shown here is derived from an EMBL/GenBank/DDBJ whole genome shotgun (WGS) entry which is preliminary data.</text>
</comment>
<dbReference type="Pfam" id="PF02885">
    <property type="entry name" value="Glycos_trans_3N"/>
    <property type="match status" value="1"/>
</dbReference>
<reference evidence="12 13" key="1">
    <citation type="journal article" date="2019" name="Environ. Microbiol.">
        <title>Species interactions and distinct microbial communities in high Arctic permafrost affected cryosols are associated with the CH4 and CO2 gas fluxes.</title>
        <authorList>
            <person name="Altshuler I."/>
            <person name="Hamel J."/>
            <person name="Turney S."/>
            <person name="Magnuson E."/>
            <person name="Levesque R."/>
            <person name="Greer C."/>
            <person name="Whyte L.G."/>
        </authorList>
    </citation>
    <scope>NUCLEOTIDE SEQUENCE [LARGE SCALE GENOMIC DNA]</scope>
    <source>
        <strain evidence="12 13">E6.1</strain>
    </source>
</reference>
<feature type="binding site" evidence="9">
    <location>
        <begin position="88"/>
        <end position="91"/>
    </location>
    <ligand>
        <name>5-phospho-alpha-D-ribose 1-diphosphate</name>
        <dbReference type="ChEBI" id="CHEBI:58017"/>
    </ligand>
</feature>
<feature type="binding site" evidence="9">
    <location>
        <begin position="106"/>
        <end position="114"/>
    </location>
    <ligand>
        <name>5-phospho-alpha-D-ribose 1-diphosphate</name>
        <dbReference type="ChEBI" id="CHEBI:58017"/>
    </ligand>
</feature>
<keyword evidence="13" id="KW-1185">Reference proteome</keyword>
<feature type="binding site" evidence="9">
    <location>
        <position position="118"/>
    </location>
    <ligand>
        <name>5-phospho-alpha-D-ribose 1-diphosphate</name>
        <dbReference type="ChEBI" id="CHEBI:58017"/>
    </ligand>
</feature>
<dbReference type="Gene3D" id="3.40.1030.10">
    <property type="entry name" value="Nucleoside phosphorylase/phosphoribosyltransferase catalytic domain"/>
    <property type="match status" value="1"/>
</dbReference>
<evidence type="ECO:0000259" key="11">
    <source>
        <dbReference type="Pfam" id="PF02885"/>
    </source>
</evidence>
<evidence type="ECO:0000259" key="10">
    <source>
        <dbReference type="Pfam" id="PF00591"/>
    </source>
</evidence>
<dbReference type="RefSeq" id="WP_140851938.1">
    <property type="nucleotide sequence ID" value="NZ_RCZC01000008.1"/>
</dbReference>
<dbReference type="PANTHER" id="PTHR43285:SF2">
    <property type="entry name" value="ANTHRANILATE PHOSPHORIBOSYLTRANSFERASE"/>
    <property type="match status" value="1"/>
</dbReference>
<dbReference type="InterPro" id="IPR000312">
    <property type="entry name" value="Glycosyl_Trfase_fam3"/>
</dbReference>
<dbReference type="NCBIfam" id="TIGR01245">
    <property type="entry name" value="trpD"/>
    <property type="match status" value="1"/>
</dbReference>
<keyword evidence="2 9" id="KW-0028">Amino-acid biosynthesis</keyword>
<keyword evidence="6 9" id="KW-0057">Aromatic amino acid biosynthesis</keyword>
<dbReference type="EMBL" id="RCZC01000008">
    <property type="protein sequence ID" value="TPG48993.1"/>
    <property type="molecule type" value="Genomic_DNA"/>
</dbReference>
<dbReference type="InterPro" id="IPR005940">
    <property type="entry name" value="Anthranilate_Pribosyl_Tfrase"/>
</dbReference>
<feature type="domain" description="Glycosyl transferase family 3 N-terminal" evidence="11">
    <location>
        <begin position="13"/>
        <end position="63"/>
    </location>
</feature>
<feature type="domain" description="Glycosyl transferase family 3" evidence="10">
    <location>
        <begin position="73"/>
        <end position="320"/>
    </location>
</feature>
<feature type="binding site" evidence="9">
    <location>
        <begin position="81"/>
        <end position="82"/>
    </location>
    <ligand>
        <name>5-phospho-alpha-D-ribose 1-diphosphate</name>
        <dbReference type="ChEBI" id="CHEBI:58017"/>
    </ligand>
</feature>
<evidence type="ECO:0000256" key="1">
    <source>
        <dbReference type="ARBA" id="ARBA00004907"/>
    </source>
</evidence>
<comment type="caution">
    <text evidence="9">Lacks conserved residue(s) required for the propagation of feature annotation.</text>
</comment>
<evidence type="ECO:0000256" key="7">
    <source>
        <dbReference type="ARBA" id="ARBA00052328"/>
    </source>
</evidence>
<keyword evidence="9" id="KW-0460">Magnesium</keyword>
<name>A0A502FIP0_9SPHN</name>
<comment type="cofactor">
    <cofactor evidence="9">
        <name>Mg(2+)</name>
        <dbReference type="ChEBI" id="CHEBI:18420"/>
    </cofactor>
    <text evidence="9">Binds 2 magnesium ions per monomer.</text>
</comment>
<comment type="similarity">
    <text evidence="8">In the C-terminal section; belongs to the anthranilate phosphoribosyltransferase family.</text>
</comment>
<dbReference type="OrthoDB" id="9806430at2"/>
<comment type="pathway">
    <text evidence="1 9">Amino-acid biosynthesis; L-tryptophan biosynthesis; L-tryptophan from chorismate: step 2/5.</text>
</comment>
<comment type="similarity">
    <text evidence="9">Belongs to the anthranilate phosphoribosyltransferase family.</text>
</comment>
<organism evidence="12 13">
    <name type="scientific">Sphingomonas glacialis</name>
    <dbReference type="NCBI Taxonomy" id="658225"/>
    <lineage>
        <taxon>Bacteria</taxon>
        <taxon>Pseudomonadati</taxon>
        <taxon>Pseudomonadota</taxon>
        <taxon>Alphaproteobacteria</taxon>
        <taxon>Sphingomonadales</taxon>
        <taxon>Sphingomonadaceae</taxon>
        <taxon>Sphingomonas</taxon>
    </lineage>
</organism>
<evidence type="ECO:0000313" key="12">
    <source>
        <dbReference type="EMBL" id="TPG48993.1"/>
    </source>
</evidence>
<dbReference type="SUPFAM" id="SSF47648">
    <property type="entry name" value="Nucleoside phosphorylase/phosphoribosyltransferase N-terminal domain"/>
    <property type="match status" value="1"/>
</dbReference>
<dbReference type="InterPro" id="IPR036320">
    <property type="entry name" value="Glycosyl_Trfase_fam3_N_dom_sf"/>
</dbReference>
<feature type="binding site" evidence="9">
    <location>
        <position position="109"/>
    </location>
    <ligand>
        <name>anthranilate</name>
        <dbReference type="ChEBI" id="CHEBI:16567"/>
        <label>1</label>
    </ligand>
</feature>
<dbReference type="SUPFAM" id="SSF52418">
    <property type="entry name" value="Nucleoside phosphorylase/phosphoribosyltransferase catalytic domain"/>
    <property type="match status" value="1"/>
</dbReference>
<evidence type="ECO:0000256" key="4">
    <source>
        <dbReference type="ARBA" id="ARBA00022679"/>
    </source>
</evidence>
<evidence type="ECO:0000256" key="6">
    <source>
        <dbReference type="ARBA" id="ARBA00023141"/>
    </source>
</evidence>
<comment type="function">
    <text evidence="9">Catalyzes the transfer of the phosphoribosyl group of 5-phosphorylribose-1-pyrophosphate (PRPP) to anthranilate to yield N-(5'-phosphoribosyl)-anthranilate (PRA).</text>
</comment>
<dbReference type="GO" id="GO:0005829">
    <property type="term" value="C:cytosol"/>
    <property type="evidence" value="ECO:0007669"/>
    <property type="project" value="TreeGrafter"/>
</dbReference>
<comment type="subunit">
    <text evidence="9">Homodimer.</text>
</comment>
<evidence type="ECO:0000256" key="3">
    <source>
        <dbReference type="ARBA" id="ARBA00022676"/>
    </source>
</evidence>
<feature type="binding site" evidence="9">
    <location>
        <position position="224"/>
    </location>
    <ligand>
        <name>Mg(2+)</name>
        <dbReference type="ChEBI" id="CHEBI:18420"/>
        <label>2</label>
    </ligand>
</feature>
<feature type="binding site" evidence="9">
    <location>
        <position position="164"/>
    </location>
    <ligand>
        <name>anthranilate</name>
        <dbReference type="ChEBI" id="CHEBI:16567"/>
        <label>2</label>
    </ligand>
</feature>
<dbReference type="GO" id="GO:0000287">
    <property type="term" value="F:magnesium ion binding"/>
    <property type="evidence" value="ECO:0007669"/>
    <property type="project" value="UniProtKB-UniRule"/>
</dbReference>
<comment type="catalytic activity">
    <reaction evidence="7 9">
        <text>N-(5-phospho-beta-D-ribosyl)anthranilate + diphosphate = 5-phospho-alpha-D-ribose 1-diphosphate + anthranilate</text>
        <dbReference type="Rhea" id="RHEA:11768"/>
        <dbReference type="ChEBI" id="CHEBI:16567"/>
        <dbReference type="ChEBI" id="CHEBI:18277"/>
        <dbReference type="ChEBI" id="CHEBI:33019"/>
        <dbReference type="ChEBI" id="CHEBI:58017"/>
        <dbReference type="EC" id="2.4.2.18"/>
    </reaction>
</comment>
<keyword evidence="9" id="KW-0479">Metal-binding</keyword>
<feature type="binding site" evidence="9">
    <location>
        <position position="223"/>
    </location>
    <ligand>
        <name>Mg(2+)</name>
        <dbReference type="ChEBI" id="CHEBI:18420"/>
        <label>2</label>
    </ligand>
</feature>
<keyword evidence="3 9" id="KW-0328">Glycosyltransferase</keyword>
<protein>
    <recommendedName>
        <fullName evidence="9">Anthranilate phosphoribosyltransferase</fullName>
        <ecNumber evidence="9">2.4.2.18</ecNumber>
    </recommendedName>
</protein>
<dbReference type="InterPro" id="IPR017459">
    <property type="entry name" value="Glycosyl_Trfase_fam3_N_dom"/>
</dbReference>
<keyword evidence="4 9" id="KW-0808">Transferase</keyword>
<dbReference type="PANTHER" id="PTHR43285">
    <property type="entry name" value="ANTHRANILATE PHOSPHORIBOSYLTRANSFERASE"/>
    <property type="match status" value="1"/>
</dbReference>
<dbReference type="Proteomes" id="UP000319931">
    <property type="component" value="Unassembled WGS sequence"/>
</dbReference>
<sequence>MTTLALLPDPSSPLSRETAAQAFSDLLDGHVPDDAIARFLIGLTERGETSIEIAAAARAMRDRMLPIAAPVGALDVCGTGGDGHHTLNVSTAVSIVVASTGVPVAKHGNRAASSKAGAADTLEALGLDMHRAGLNAEASLNDIGIAFLFAANHHPAMKRITPIRQKLGRRTIFNLMGPLANPAGVTRQLIGIARPDYAATYAAALEQLGTEAALVVSGEEGLDELSSAGPSIAVAVGAIDLPRTITPEDAGLPRHPVSAIRGGDAAHNAAALRRLLTGEQGAYRDAVLLNAAAALIVAGISHTLPEGVAIAAEALDSGSANALLDRWIAYS</sequence>
<feature type="binding site" evidence="9">
    <location>
        <position position="90"/>
    </location>
    <ligand>
        <name>Mg(2+)</name>
        <dbReference type="ChEBI" id="CHEBI:18420"/>
        <label>1</label>
    </ligand>
</feature>
<accession>A0A502FIP0</accession>